<evidence type="ECO:0000313" key="3">
    <source>
        <dbReference type="EMBL" id="KAK4175021.1"/>
    </source>
</evidence>
<feature type="compositionally biased region" description="Low complexity" evidence="2">
    <location>
        <begin position="220"/>
        <end position="240"/>
    </location>
</feature>
<feature type="coiled-coil region" evidence="1">
    <location>
        <begin position="363"/>
        <end position="418"/>
    </location>
</feature>
<protein>
    <submittedName>
        <fullName evidence="3">Uncharacterized protein</fullName>
    </submittedName>
</protein>
<keyword evidence="1" id="KW-0175">Coiled coil</keyword>
<gene>
    <name evidence="3" type="ORF">QBC36DRAFT_355855</name>
</gene>
<accession>A0AAN6W617</accession>
<proteinExistence type="predicted"/>
<feature type="compositionally biased region" description="Polar residues" evidence="2">
    <location>
        <begin position="208"/>
        <end position="217"/>
    </location>
</feature>
<keyword evidence="4" id="KW-1185">Reference proteome</keyword>
<reference evidence="3" key="2">
    <citation type="submission" date="2023-05" db="EMBL/GenBank/DDBJ databases">
        <authorList>
            <consortium name="Lawrence Berkeley National Laboratory"/>
            <person name="Steindorff A."/>
            <person name="Hensen N."/>
            <person name="Bonometti L."/>
            <person name="Westerberg I."/>
            <person name="Brannstrom I.O."/>
            <person name="Guillou S."/>
            <person name="Cros-Aarteil S."/>
            <person name="Calhoun S."/>
            <person name="Haridas S."/>
            <person name="Kuo A."/>
            <person name="Mondo S."/>
            <person name="Pangilinan J."/>
            <person name="Riley R."/>
            <person name="Labutti K."/>
            <person name="Andreopoulos B."/>
            <person name="Lipzen A."/>
            <person name="Chen C."/>
            <person name="Yanf M."/>
            <person name="Daum C."/>
            <person name="Ng V."/>
            <person name="Clum A."/>
            <person name="Ohm R."/>
            <person name="Martin F."/>
            <person name="Silar P."/>
            <person name="Natvig D."/>
            <person name="Lalanne C."/>
            <person name="Gautier V."/>
            <person name="Ament-Velasquez S.L."/>
            <person name="Kruys A."/>
            <person name="Hutchinson M.I."/>
            <person name="Powell A.J."/>
            <person name="Barry K."/>
            <person name="Miller A.N."/>
            <person name="Grigoriev I.V."/>
            <person name="Debuchy R."/>
            <person name="Gladieux P."/>
            <person name="Thoren M.H."/>
            <person name="Johannesson H."/>
        </authorList>
    </citation>
    <scope>NUCLEOTIDE SEQUENCE</scope>
    <source>
        <strain evidence="3">CBS 892.96</strain>
    </source>
</reference>
<feature type="region of interest" description="Disordered" evidence="2">
    <location>
        <begin position="1"/>
        <end position="279"/>
    </location>
</feature>
<feature type="compositionally biased region" description="Acidic residues" evidence="2">
    <location>
        <begin position="448"/>
        <end position="460"/>
    </location>
</feature>
<dbReference type="EMBL" id="MU866252">
    <property type="protein sequence ID" value="KAK4175021.1"/>
    <property type="molecule type" value="Genomic_DNA"/>
</dbReference>
<evidence type="ECO:0000313" key="4">
    <source>
        <dbReference type="Proteomes" id="UP001302321"/>
    </source>
</evidence>
<feature type="compositionally biased region" description="Polar residues" evidence="2">
    <location>
        <begin position="493"/>
        <end position="504"/>
    </location>
</feature>
<dbReference type="Proteomes" id="UP001302321">
    <property type="component" value="Unassembled WGS sequence"/>
</dbReference>
<reference evidence="3" key="1">
    <citation type="journal article" date="2023" name="Mol. Phylogenet. Evol.">
        <title>Genome-scale phylogeny and comparative genomics of the fungal order Sordariales.</title>
        <authorList>
            <person name="Hensen N."/>
            <person name="Bonometti L."/>
            <person name="Westerberg I."/>
            <person name="Brannstrom I.O."/>
            <person name="Guillou S."/>
            <person name="Cros-Aarteil S."/>
            <person name="Calhoun S."/>
            <person name="Haridas S."/>
            <person name="Kuo A."/>
            <person name="Mondo S."/>
            <person name="Pangilinan J."/>
            <person name="Riley R."/>
            <person name="LaButti K."/>
            <person name="Andreopoulos B."/>
            <person name="Lipzen A."/>
            <person name="Chen C."/>
            <person name="Yan M."/>
            <person name="Daum C."/>
            <person name="Ng V."/>
            <person name="Clum A."/>
            <person name="Steindorff A."/>
            <person name="Ohm R.A."/>
            <person name="Martin F."/>
            <person name="Silar P."/>
            <person name="Natvig D.O."/>
            <person name="Lalanne C."/>
            <person name="Gautier V."/>
            <person name="Ament-Velasquez S.L."/>
            <person name="Kruys A."/>
            <person name="Hutchinson M.I."/>
            <person name="Powell A.J."/>
            <person name="Barry K."/>
            <person name="Miller A.N."/>
            <person name="Grigoriev I.V."/>
            <person name="Debuchy R."/>
            <person name="Gladieux P."/>
            <person name="Hiltunen Thoren M."/>
            <person name="Johannesson H."/>
        </authorList>
    </citation>
    <scope>NUCLEOTIDE SEQUENCE</scope>
    <source>
        <strain evidence="3">CBS 892.96</strain>
    </source>
</reference>
<sequence>MLSDDNPVLSSPQRPEFGQTVHPPLPVQAVPEARALRGSSGSSQDNGYGSPRQELERRAVTPNPPPPSVGSAQQKQQQQQQQPAQQVQQSPFNLNAPKPSLSPFSEYHSGYSDADLEASPCPSPSPFGPSHKHLHRRQQSFPNLFPLALRNQSRTPSPTRKTHQRYPSEQQMPYTGEGRIRQRAESPRSGLTGWLSGTAAGSALGMTLNDNSNSIDARTNDSPNNTSTTPTTGGNATSTTQFSETQDVTPTRGASQRSSTVGRPPTPKTAATTPAGGTMTSRFMSAFASRFTTPTTPTTSSTMEANDELLNLNIEAALFPPTSPSAGADRDSFSPAAFKNFQINAVGLLTKYQAAYRAQSVTIRDLKQERSAEKDELEEAETRAKHLKFQLEGMAKELAEQERRMSVLSEELQMERERNSKAPSVVLSEDLGVDRIRKRRSGESWSGEGEDDEEEVESAESESVFSSRCRSPTSTVSTMGVVSNRGGLPETPVQGQFGHSQSRLGTPMTGGGATPRQQQKPTMNAFQKIFKGIAGDGNGVEGGCNNCKGQDASVAWDTVGLLRDENRQLKVRVGELEGVVEGALDLVNGIGM</sequence>
<organism evidence="3 4">
    <name type="scientific">Triangularia setosa</name>
    <dbReference type="NCBI Taxonomy" id="2587417"/>
    <lineage>
        <taxon>Eukaryota</taxon>
        <taxon>Fungi</taxon>
        <taxon>Dikarya</taxon>
        <taxon>Ascomycota</taxon>
        <taxon>Pezizomycotina</taxon>
        <taxon>Sordariomycetes</taxon>
        <taxon>Sordariomycetidae</taxon>
        <taxon>Sordariales</taxon>
        <taxon>Podosporaceae</taxon>
        <taxon>Triangularia</taxon>
    </lineage>
</organism>
<dbReference type="AlphaFoldDB" id="A0AAN6W617"/>
<evidence type="ECO:0000256" key="2">
    <source>
        <dbReference type="SAM" id="MobiDB-lite"/>
    </source>
</evidence>
<feature type="compositionally biased region" description="Polar residues" evidence="2">
    <location>
        <begin position="468"/>
        <end position="481"/>
    </location>
</feature>
<feature type="compositionally biased region" description="Polar residues" evidence="2">
    <location>
        <begin position="150"/>
        <end position="173"/>
    </location>
</feature>
<name>A0AAN6W617_9PEZI</name>
<feature type="compositionally biased region" description="Low complexity" evidence="2">
    <location>
        <begin position="73"/>
        <end position="89"/>
    </location>
</feature>
<comment type="caution">
    <text evidence="3">The sequence shown here is derived from an EMBL/GenBank/DDBJ whole genome shotgun (WGS) entry which is preliminary data.</text>
</comment>
<feature type="compositionally biased region" description="Low complexity" evidence="2">
    <location>
        <begin position="268"/>
        <end position="279"/>
    </location>
</feature>
<feature type="region of interest" description="Disordered" evidence="2">
    <location>
        <begin position="439"/>
        <end position="519"/>
    </location>
</feature>
<evidence type="ECO:0000256" key="1">
    <source>
        <dbReference type="SAM" id="Coils"/>
    </source>
</evidence>
<feature type="compositionally biased region" description="Polar residues" evidence="2">
    <location>
        <begin position="241"/>
        <end position="261"/>
    </location>
</feature>